<dbReference type="GeneID" id="100906726"/>
<feature type="compositionally biased region" description="Acidic residues" evidence="1">
    <location>
        <begin position="136"/>
        <end position="145"/>
    </location>
</feature>
<reference evidence="3" key="1">
    <citation type="submission" date="2025-08" db="UniProtKB">
        <authorList>
            <consortium name="RefSeq"/>
        </authorList>
    </citation>
    <scope>IDENTIFICATION</scope>
</reference>
<dbReference type="AlphaFoldDB" id="A0AAJ6VW77"/>
<dbReference type="RefSeq" id="XP_003739298.1">
    <property type="nucleotide sequence ID" value="XM_003739250.1"/>
</dbReference>
<gene>
    <name evidence="3" type="primary">LOC100906726</name>
</gene>
<feature type="region of interest" description="Disordered" evidence="1">
    <location>
        <begin position="115"/>
        <end position="180"/>
    </location>
</feature>
<sequence>MIIDSQLGKGAWAEAVCFGTFCLNVTKFIEPLDKTPFEIITGHRPYLGRVLRFGTRYWFYNIQPGKDKLDKRAIAGAVVGIDEDGLSYRVLELGTTRVHRIRDIEVKDLAPLHEDENLLPPIPEDSATNDINGPPADDEEEEEELSPNGADDQGMPEDDDDWSGERNVDDDLGISSVNGT</sequence>
<dbReference type="KEGG" id="goe:100906726"/>
<protein>
    <submittedName>
        <fullName evidence="3">Uncharacterized protein LOC100906726</fullName>
    </submittedName>
</protein>
<name>A0AAJ6VW77_9ACAR</name>
<proteinExistence type="predicted"/>
<feature type="non-terminal residue" evidence="3">
    <location>
        <position position="180"/>
    </location>
</feature>
<dbReference type="Proteomes" id="UP000694867">
    <property type="component" value="Unplaced"/>
</dbReference>
<organism evidence="2 3">
    <name type="scientific">Galendromus occidentalis</name>
    <name type="common">western predatory mite</name>
    <dbReference type="NCBI Taxonomy" id="34638"/>
    <lineage>
        <taxon>Eukaryota</taxon>
        <taxon>Metazoa</taxon>
        <taxon>Ecdysozoa</taxon>
        <taxon>Arthropoda</taxon>
        <taxon>Chelicerata</taxon>
        <taxon>Arachnida</taxon>
        <taxon>Acari</taxon>
        <taxon>Parasitiformes</taxon>
        <taxon>Mesostigmata</taxon>
        <taxon>Gamasina</taxon>
        <taxon>Phytoseioidea</taxon>
        <taxon>Phytoseiidae</taxon>
        <taxon>Typhlodrominae</taxon>
        <taxon>Galendromus</taxon>
    </lineage>
</organism>
<evidence type="ECO:0000256" key="1">
    <source>
        <dbReference type="SAM" id="MobiDB-lite"/>
    </source>
</evidence>
<evidence type="ECO:0000313" key="2">
    <source>
        <dbReference type="Proteomes" id="UP000694867"/>
    </source>
</evidence>
<evidence type="ECO:0000313" key="3">
    <source>
        <dbReference type="RefSeq" id="XP_003739298.1"/>
    </source>
</evidence>
<accession>A0AAJ6VW77</accession>
<keyword evidence="2" id="KW-1185">Reference proteome</keyword>